<dbReference type="PANTHER" id="PTHR47074">
    <property type="entry name" value="BNAC02G40300D PROTEIN"/>
    <property type="match status" value="1"/>
</dbReference>
<dbReference type="InterPro" id="IPR052929">
    <property type="entry name" value="RNase_H-like_EbsB-rel"/>
</dbReference>
<dbReference type="GO" id="GO:0004523">
    <property type="term" value="F:RNA-DNA hybrid ribonuclease activity"/>
    <property type="evidence" value="ECO:0007669"/>
    <property type="project" value="InterPro"/>
</dbReference>
<accession>A0A7J6GLJ5</accession>
<comment type="caution">
    <text evidence="3">The sequence shown here is derived from an EMBL/GenBank/DDBJ whole genome shotgun (WGS) entry which is preliminary data.</text>
</comment>
<gene>
    <name evidence="3" type="ORF">F8388_023488</name>
</gene>
<feature type="domain" description="RNase H type-1" evidence="1">
    <location>
        <begin position="81"/>
        <end position="131"/>
    </location>
</feature>
<dbReference type="Pfam" id="PF13456">
    <property type="entry name" value="RVT_3"/>
    <property type="match status" value="1"/>
</dbReference>
<dbReference type="EMBL" id="JAATIP010000051">
    <property type="protein sequence ID" value="KAF4383796.1"/>
    <property type="molecule type" value="Genomic_DNA"/>
</dbReference>
<organism evidence="3 4">
    <name type="scientific">Cannabis sativa</name>
    <name type="common">Hemp</name>
    <name type="synonym">Marijuana</name>
    <dbReference type="NCBI Taxonomy" id="3483"/>
    <lineage>
        <taxon>Eukaryota</taxon>
        <taxon>Viridiplantae</taxon>
        <taxon>Streptophyta</taxon>
        <taxon>Embryophyta</taxon>
        <taxon>Tracheophyta</taxon>
        <taxon>Spermatophyta</taxon>
        <taxon>Magnoliopsida</taxon>
        <taxon>eudicotyledons</taxon>
        <taxon>Gunneridae</taxon>
        <taxon>Pentapetalae</taxon>
        <taxon>rosids</taxon>
        <taxon>fabids</taxon>
        <taxon>Rosales</taxon>
        <taxon>Cannabaceae</taxon>
        <taxon>Cannabis</taxon>
    </lineage>
</organism>
<dbReference type="PANTHER" id="PTHR47074:SF11">
    <property type="entry name" value="REVERSE TRANSCRIPTASE-LIKE PROTEIN"/>
    <property type="match status" value="1"/>
</dbReference>
<feature type="domain" description="Reverse transcriptase zinc-binding" evidence="2">
    <location>
        <begin position="4"/>
        <end position="46"/>
    </location>
</feature>
<dbReference type="GO" id="GO:0003676">
    <property type="term" value="F:nucleic acid binding"/>
    <property type="evidence" value="ECO:0007669"/>
    <property type="project" value="InterPro"/>
</dbReference>
<evidence type="ECO:0000313" key="4">
    <source>
        <dbReference type="Proteomes" id="UP000525078"/>
    </source>
</evidence>
<evidence type="ECO:0008006" key="5">
    <source>
        <dbReference type="Google" id="ProtNLM"/>
    </source>
</evidence>
<dbReference type="InterPro" id="IPR026960">
    <property type="entry name" value="RVT-Znf"/>
</dbReference>
<proteinExistence type="predicted"/>
<dbReference type="InterPro" id="IPR002156">
    <property type="entry name" value="RNaseH_domain"/>
</dbReference>
<protein>
    <recommendedName>
        <fullName evidence="5">Reverse transcriptase zinc-binding domain-containing protein</fullName>
    </recommendedName>
</protein>
<dbReference type="Pfam" id="PF13966">
    <property type="entry name" value="zf-RVT"/>
    <property type="match status" value="1"/>
</dbReference>
<reference evidence="3 4" key="1">
    <citation type="journal article" date="2020" name="bioRxiv">
        <title>Sequence and annotation of 42 cannabis genomes reveals extensive copy number variation in cannabinoid synthesis and pathogen resistance genes.</title>
        <authorList>
            <person name="Mckernan K.J."/>
            <person name="Helbert Y."/>
            <person name="Kane L.T."/>
            <person name="Ebling H."/>
            <person name="Zhang L."/>
            <person name="Liu B."/>
            <person name="Eaton Z."/>
            <person name="Mclaughlin S."/>
            <person name="Kingan S."/>
            <person name="Baybayan P."/>
            <person name="Concepcion G."/>
            <person name="Jordan M."/>
            <person name="Riva A."/>
            <person name="Barbazuk W."/>
            <person name="Harkins T."/>
        </authorList>
    </citation>
    <scope>NUCLEOTIDE SEQUENCE [LARGE SCALE GENOMIC DNA]</scope>
    <source>
        <strain evidence="4">cv. Jamaican Lion 4</strain>
        <tissue evidence="3">Leaf</tissue>
    </source>
</reference>
<name>A0A7J6GLJ5_CANSA</name>
<evidence type="ECO:0000259" key="2">
    <source>
        <dbReference type="Pfam" id="PF13966"/>
    </source>
</evidence>
<dbReference type="AlphaFoldDB" id="A0A7J6GLJ5"/>
<sequence length="133" mass="14726">MVETFPVAKSLFYRKVLNSATCCLCSNAWESIGHSLFSCKHAKPIWKEQYSSVAIPATTNRTDPAEHHPWLPPLENKLKLNVDAVVDSSRNKIGLGAIIRDSHGQVLASLAKQVIGNFKSQKIEAKAIFYSLC</sequence>
<evidence type="ECO:0000259" key="1">
    <source>
        <dbReference type="Pfam" id="PF13456"/>
    </source>
</evidence>
<evidence type="ECO:0000313" key="3">
    <source>
        <dbReference type="EMBL" id="KAF4383796.1"/>
    </source>
</evidence>
<dbReference type="Proteomes" id="UP000525078">
    <property type="component" value="Unassembled WGS sequence"/>
</dbReference>